<gene>
    <name evidence="2" type="ORF">NF27_IE00140</name>
</gene>
<dbReference type="PANTHER" id="PTHR39664">
    <property type="match status" value="1"/>
</dbReference>
<dbReference type="AlphaFoldDB" id="A0A0C1QJN0"/>
<evidence type="ECO:0000313" key="3">
    <source>
        <dbReference type="Proteomes" id="UP000031258"/>
    </source>
</evidence>
<dbReference type="STRING" id="86105.NF27_IE00140"/>
<accession>A0A0C1QJN0</accession>
<organism evidence="2 3">
    <name type="scientific">Candidatus Jidaibacter acanthamoebae</name>
    <dbReference type="NCBI Taxonomy" id="86105"/>
    <lineage>
        <taxon>Bacteria</taxon>
        <taxon>Pseudomonadati</taxon>
        <taxon>Pseudomonadota</taxon>
        <taxon>Alphaproteobacteria</taxon>
        <taxon>Rickettsiales</taxon>
        <taxon>Candidatus Midichloriaceae</taxon>
        <taxon>Candidatus Jidaibacter</taxon>
    </lineage>
</organism>
<reference evidence="2 3" key="1">
    <citation type="submission" date="2014-11" db="EMBL/GenBank/DDBJ databases">
        <title>A Rickettsiales Symbiont of Amoebae With Ancient Features.</title>
        <authorList>
            <person name="Schulz F."/>
            <person name="Martijn J."/>
            <person name="Wascher F."/>
            <person name="Kostanjsek R."/>
            <person name="Ettema T.J."/>
            <person name="Horn M."/>
        </authorList>
    </citation>
    <scope>NUCLEOTIDE SEQUENCE [LARGE SCALE GENOMIC DNA]</scope>
    <source>
        <strain evidence="2 3">UWC36</strain>
    </source>
</reference>
<dbReference type="Proteomes" id="UP000031258">
    <property type="component" value="Unassembled WGS sequence"/>
</dbReference>
<evidence type="ECO:0000313" key="2">
    <source>
        <dbReference type="EMBL" id="KIE04378.1"/>
    </source>
</evidence>
<keyword evidence="3" id="KW-1185">Reference proteome</keyword>
<sequence>MILLRRIMIGIDTNILVRHLTQDDTEQANLVSLLLESYEGQKQSIYINKIVLCELIWVLERGYKYTKSQITLAIRSLLSTQEFIFEHLEASWLALEVYEKNNADFSDALIGEINRLKGCSTTYTLDIAASKLNSFQELEA</sequence>
<protein>
    <submittedName>
        <fullName evidence="2">PilT protein domain protein</fullName>
    </submittedName>
</protein>
<feature type="domain" description="PIN" evidence="1">
    <location>
        <begin position="11"/>
        <end position="126"/>
    </location>
</feature>
<dbReference type="InterPro" id="IPR002716">
    <property type="entry name" value="PIN_dom"/>
</dbReference>
<comment type="caution">
    <text evidence="2">The sequence shown here is derived from an EMBL/GenBank/DDBJ whole genome shotgun (WGS) entry which is preliminary data.</text>
</comment>
<evidence type="ECO:0000259" key="1">
    <source>
        <dbReference type="Pfam" id="PF01850"/>
    </source>
</evidence>
<dbReference type="EMBL" id="JSWE01000198">
    <property type="protein sequence ID" value="KIE04378.1"/>
    <property type="molecule type" value="Genomic_DNA"/>
</dbReference>
<dbReference type="PATRIC" id="fig|86105.3.peg.1790"/>
<dbReference type="SUPFAM" id="SSF88723">
    <property type="entry name" value="PIN domain-like"/>
    <property type="match status" value="1"/>
</dbReference>
<dbReference type="CDD" id="cd18683">
    <property type="entry name" value="PIN_VapC-like"/>
    <property type="match status" value="1"/>
</dbReference>
<dbReference type="Pfam" id="PF01850">
    <property type="entry name" value="PIN"/>
    <property type="match status" value="1"/>
</dbReference>
<dbReference type="Gene3D" id="3.40.50.1010">
    <property type="entry name" value="5'-nuclease"/>
    <property type="match status" value="1"/>
</dbReference>
<dbReference type="InterPro" id="IPR029060">
    <property type="entry name" value="PIN-like_dom_sf"/>
</dbReference>
<name>A0A0C1QJN0_9RICK</name>
<dbReference type="PANTHER" id="PTHR39664:SF2">
    <property type="entry name" value="NUCLEIC ACID-BINDING PROTEIN, CONTAINING PIN DOMAIN-RELATED"/>
    <property type="match status" value="1"/>
</dbReference>
<proteinExistence type="predicted"/>